<gene>
    <name evidence="10" type="ORF">Cfor_08172</name>
</gene>
<dbReference type="GO" id="GO:0009897">
    <property type="term" value="C:external side of plasma membrane"/>
    <property type="evidence" value="ECO:0007669"/>
    <property type="project" value="TreeGrafter"/>
</dbReference>
<evidence type="ECO:0000256" key="4">
    <source>
        <dbReference type="ARBA" id="ARBA00012784"/>
    </source>
</evidence>
<dbReference type="GO" id="GO:0005829">
    <property type="term" value="C:cytosol"/>
    <property type="evidence" value="ECO:0007669"/>
    <property type="project" value="TreeGrafter"/>
</dbReference>
<evidence type="ECO:0000256" key="8">
    <source>
        <dbReference type="ARBA" id="ARBA00022833"/>
    </source>
</evidence>
<sequence>MLTKEVFRHVNTVPHMAQVSVETMQKLQFELLPHPVDSPDLIHLITLFSYHSKMQVTTPRELSHFFLVASNTICALPSGDLAAIERVAYEFCEDKAKNGVLYTEARYSPHFLLAENVPSDIQALSEVVRAVNRGFARGEESFHIKVRSILCTLVGTNQALDVVELSQIFQNEGVVGIDMASQATRDPGEHVEVPDTGVEVEAFQTAAKLGIHRTVHAGETGSAQMVQRAIELYHAERIGHGYHVLEDDAVYNTVRVRDIHLENCPWSSYLTGSVPLSTPKHPVVQFAEDEVNFSISTDDPMVTGHELQGDYDLANYWGLTEVHLIRAVSDIQKSYCPSRTQFFFHL</sequence>
<feature type="domain" description="Adenosine deaminase" evidence="9">
    <location>
        <begin position="54"/>
        <end position="338"/>
    </location>
</feature>
<dbReference type="InterPro" id="IPR006650">
    <property type="entry name" value="A/AMP_deam_AS"/>
</dbReference>
<dbReference type="Pfam" id="PF00962">
    <property type="entry name" value="A_deaminase"/>
    <property type="match status" value="1"/>
</dbReference>
<dbReference type="GO" id="GO:0046872">
    <property type="term" value="F:metal ion binding"/>
    <property type="evidence" value="ECO:0007669"/>
    <property type="project" value="UniProtKB-KW"/>
</dbReference>
<keyword evidence="6" id="KW-0479">Metal-binding</keyword>
<dbReference type="InterPro" id="IPR006330">
    <property type="entry name" value="Ado/ade_deaminase"/>
</dbReference>
<keyword evidence="7" id="KW-0378">Hydrolase</keyword>
<comment type="cofactor">
    <cofactor evidence="1">
        <name>Zn(2+)</name>
        <dbReference type="ChEBI" id="CHEBI:29105"/>
    </cofactor>
</comment>
<evidence type="ECO:0000256" key="5">
    <source>
        <dbReference type="ARBA" id="ARBA00018099"/>
    </source>
</evidence>
<name>A0A6L2PUS2_COPFO</name>
<proteinExistence type="inferred from homology"/>
<evidence type="ECO:0000256" key="2">
    <source>
        <dbReference type="ARBA" id="ARBA00004296"/>
    </source>
</evidence>
<evidence type="ECO:0000256" key="1">
    <source>
        <dbReference type="ARBA" id="ARBA00001947"/>
    </source>
</evidence>
<keyword evidence="11" id="KW-1185">Reference proteome</keyword>
<dbReference type="InParanoid" id="A0A6L2PUS2"/>
<evidence type="ECO:0000256" key="3">
    <source>
        <dbReference type="ARBA" id="ARBA00006676"/>
    </source>
</evidence>
<dbReference type="PROSITE" id="PS00485">
    <property type="entry name" value="A_DEAMINASE"/>
    <property type="match status" value="1"/>
</dbReference>
<keyword evidence="8" id="KW-0862">Zinc</keyword>
<dbReference type="GO" id="GO:0006154">
    <property type="term" value="P:adenosine catabolic process"/>
    <property type="evidence" value="ECO:0007669"/>
    <property type="project" value="TreeGrafter"/>
</dbReference>
<protein>
    <recommendedName>
        <fullName evidence="5">Adenosine deaminase</fullName>
        <ecNumber evidence="4">3.5.4.4</ecNumber>
    </recommendedName>
</protein>
<dbReference type="GO" id="GO:0009168">
    <property type="term" value="P:purine ribonucleoside monophosphate biosynthetic process"/>
    <property type="evidence" value="ECO:0007669"/>
    <property type="project" value="InterPro"/>
</dbReference>
<dbReference type="InterPro" id="IPR001365">
    <property type="entry name" value="A_deaminase_dom"/>
</dbReference>
<dbReference type="SUPFAM" id="SSF51556">
    <property type="entry name" value="Metallo-dependent hydrolases"/>
    <property type="match status" value="1"/>
</dbReference>
<accession>A0A6L2PUS2</accession>
<dbReference type="EC" id="3.5.4.4" evidence="4"/>
<dbReference type="EMBL" id="BLKM01011744">
    <property type="protein sequence ID" value="GFG34195.1"/>
    <property type="molecule type" value="Genomic_DNA"/>
</dbReference>
<dbReference type="PANTHER" id="PTHR11409">
    <property type="entry name" value="ADENOSINE DEAMINASE"/>
    <property type="match status" value="1"/>
</dbReference>
<evidence type="ECO:0000256" key="7">
    <source>
        <dbReference type="ARBA" id="ARBA00022801"/>
    </source>
</evidence>
<evidence type="ECO:0000313" key="11">
    <source>
        <dbReference type="Proteomes" id="UP000502823"/>
    </source>
</evidence>
<dbReference type="GO" id="GO:0046103">
    <property type="term" value="P:inosine biosynthetic process"/>
    <property type="evidence" value="ECO:0007669"/>
    <property type="project" value="TreeGrafter"/>
</dbReference>
<dbReference type="GO" id="GO:0043103">
    <property type="term" value="P:hypoxanthine salvage"/>
    <property type="evidence" value="ECO:0007669"/>
    <property type="project" value="TreeGrafter"/>
</dbReference>
<comment type="caution">
    <text evidence="10">The sequence shown here is derived from an EMBL/GenBank/DDBJ whole genome shotgun (WGS) entry which is preliminary data.</text>
</comment>
<dbReference type="OrthoDB" id="272271at2759"/>
<evidence type="ECO:0000259" key="9">
    <source>
        <dbReference type="Pfam" id="PF00962"/>
    </source>
</evidence>
<evidence type="ECO:0000256" key="6">
    <source>
        <dbReference type="ARBA" id="ARBA00022723"/>
    </source>
</evidence>
<dbReference type="GO" id="GO:0060169">
    <property type="term" value="P:negative regulation of adenosine receptor signaling pathway"/>
    <property type="evidence" value="ECO:0007669"/>
    <property type="project" value="TreeGrafter"/>
</dbReference>
<dbReference type="AlphaFoldDB" id="A0A6L2PUS2"/>
<dbReference type="Proteomes" id="UP000502823">
    <property type="component" value="Unassembled WGS sequence"/>
</dbReference>
<reference evidence="11" key="1">
    <citation type="submission" date="2020-01" db="EMBL/GenBank/DDBJ databases">
        <title>Draft genome sequence of the Termite Coptotermes fromosanus.</title>
        <authorList>
            <person name="Itakura S."/>
            <person name="Yosikawa Y."/>
            <person name="Umezawa K."/>
        </authorList>
    </citation>
    <scope>NUCLEOTIDE SEQUENCE [LARGE SCALE GENOMIC DNA]</scope>
</reference>
<dbReference type="Gene3D" id="3.20.20.140">
    <property type="entry name" value="Metal-dependent hydrolases"/>
    <property type="match status" value="1"/>
</dbReference>
<dbReference type="PANTHER" id="PTHR11409:SF43">
    <property type="entry name" value="ADENOSINE DEAMINASE"/>
    <property type="match status" value="1"/>
</dbReference>
<comment type="similarity">
    <text evidence="3">Belongs to the metallo-dependent hydrolases superfamily. Adenosine and AMP deaminases family.</text>
</comment>
<organism evidence="10 11">
    <name type="scientific">Coptotermes formosanus</name>
    <name type="common">Formosan subterranean termite</name>
    <dbReference type="NCBI Taxonomy" id="36987"/>
    <lineage>
        <taxon>Eukaryota</taxon>
        <taxon>Metazoa</taxon>
        <taxon>Ecdysozoa</taxon>
        <taxon>Arthropoda</taxon>
        <taxon>Hexapoda</taxon>
        <taxon>Insecta</taxon>
        <taxon>Pterygota</taxon>
        <taxon>Neoptera</taxon>
        <taxon>Polyneoptera</taxon>
        <taxon>Dictyoptera</taxon>
        <taxon>Blattodea</taxon>
        <taxon>Blattoidea</taxon>
        <taxon>Termitoidae</taxon>
        <taxon>Rhinotermitidae</taxon>
        <taxon>Coptotermes</taxon>
    </lineage>
</organism>
<dbReference type="GO" id="GO:0004000">
    <property type="term" value="F:adenosine deaminase activity"/>
    <property type="evidence" value="ECO:0007669"/>
    <property type="project" value="TreeGrafter"/>
</dbReference>
<comment type="subcellular location">
    <subcellularLocation>
        <location evidence="2">Cell membrane</location>
        <topology evidence="2">Peripheral membrane protein</topology>
        <orientation evidence="2">Extracellular side</orientation>
    </subcellularLocation>
</comment>
<evidence type="ECO:0000313" key="10">
    <source>
        <dbReference type="EMBL" id="GFG34195.1"/>
    </source>
</evidence>
<dbReference type="InterPro" id="IPR032466">
    <property type="entry name" value="Metal_Hydrolase"/>
</dbReference>